<keyword evidence="3" id="KW-1185">Reference proteome</keyword>
<sequence length="96" mass="10160">MNTAKPKAVSPDWLSKTLAGLLLGFTLAIGCAGLFNGLAGGMPITVRGQLAMWLTAPVWMGVLSGVYFFRSGKRAWAWLGGANLLVFGLMLAIYPS</sequence>
<feature type="transmembrane region" description="Helical" evidence="1">
    <location>
        <begin position="20"/>
        <end position="38"/>
    </location>
</feature>
<evidence type="ECO:0000313" key="3">
    <source>
        <dbReference type="Proteomes" id="UP000248259"/>
    </source>
</evidence>
<dbReference type="OrthoDB" id="8911335at2"/>
<name>A0A323UVN7_9RHOO</name>
<dbReference type="RefSeq" id="WP_110526097.1">
    <property type="nucleotide sequence ID" value="NZ_QKOE01000011.1"/>
</dbReference>
<gene>
    <name evidence="2" type="ORF">DNK49_14765</name>
</gene>
<dbReference type="PROSITE" id="PS51257">
    <property type="entry name" value="PROKAR_LIPOPROTEIN"/>
    <property type="match status" value="1"/>
</dbReference>
<accession>A0A323UVN7</accession>
<dbReference type="AlphaFoldDB" id="A0A323UVN7"/>
<evidence type="ECO:0000256" key="1">
    <source>
        <dbReference type="SAM" id="Phobius"/>
    </source>
</evidence>
<keyword evidence="1" id="KW-0472">Membrane</keyword>
<dbReference type="EMBL" id="QKOE01000011">
    <property type="protein sequence ID" value="PZA15730.1"/>
    <property type="molecule type" value="Genomic_DNA"/>
</dbReference>
<dbReference type="Proteomes" id="UP000248259">
    <property type="component" value="Unassembled WGS sequence"/>
</dbReference>
<keyword evidence="1" id="KW-1133">Transmembrane helix</keyword>
<proteinExistence type="predicted"/>
<feature type="transmembrane region" description="Helical" evidence="1">
    <location>
        <begin position="75"/>
        <end position="94"/>
    </location>
</feature>
<comment type="caution">
    <text evidence="2">The sequence shown here is derived from an EMBL/GenBank/DDBJ whole genome shotgun (WGS) entry which is preliminary data.</text>
</comment>
<reference evidence="2 3" key="1">
    <citation type="submission" date="2018-06" db="EMBL/GenBank/DDBJ databases">
        <title>Azoarcus communis strain SWub3 genome.</title>
        <authorList>
            <person name="Zorraquino Salvo V."/>
            <person name="Toubiana D."/>
            <person name="Blumwald E."/>
        </authorList>
    </citation>
    <scope>NUCLEOTIDE SEQUENCE [LARGE SCALE GENOMIC DNA]</scope>
    <source>
        <strain evidence="2 3">SWub3</strain>
    </source>
</reference>
<feature type="transmembrane region" description="Helical" evidence="1">
    <location>
        <begin position="50"/>
        <end position="69"/>
    </location>
</feature>
<protein>
    <submittedName>
        <fullName evidence="2">Uncharacterized protein</fullName>
    </submittedName>
</protein>
<organism evidence="2 3">
    <name type="scientific">Parazoarcus communis SWub3 = DSM 12120</name>
    <dbReference type="NCBI Taxonomy" id="1121029"/>
    <lineage>
        <taxon>Bacteria</taxon>
        <taxon>Pseudomonadati</taxon>
        <taxon>Pseudomonadota</taxon>
        <taxon>Betaproteobacteria</taxon>
        <taxon>Rhodocyclales</taxon>
        <taxon>Zoogloeaceae</taxon>
        <taxon>Parazoarcus</taxon>
    </lineage>
</organism>
<keyword evidence="1" id="KW-0812">Transmembrane</keyword>
<evidence type="ECO:0000313" key="2">
    <source>
        <dbReference type="EMBL" id="PZA15730.1"/>
    </source>
</evidence>